<keyword evidence="10" id="KW-1133">Transmembrane helix</keyword>
<evidence type="ECO:0000256" key="4">
    <source>
        <dbReference type="ARBA" id="ARBA00022829"/>
    </source>
</evidence>
<accession>A0A1H8ZPR9</accession>
<dbReference type="InterPro" id="IPR018541">
    <property type="entry name" value="Ftsk_gamma"/>
</dbReference>
<keyword evidence="10" id="KW-0812">Transmembrane</keyword>
<dbReference type="InterPro" id="IPR036388">
    <property type="entry name" value="WH-like_DNA-bd_sf"/>
</dbReference>
<feature type="region of interest" description="Disordered" evidence="9">
    <location>
        <begin position="282"/>
        <end position="304"/>
    </location>
</feature>
<feature type="compositionally biased region" description="Polar residues" evidence="9">
    <location>
        <begin position="327"/>
        <end position="360"/>
    </location>
</feature>
<dbReference type="SMART" id="SM00843">
    <property type="entry name" value="Ftsk_gamma"/>
    <property type="match status" value="1"/>
</dbReference>
<dbReference type="PROSITE" id="PS50901">
    <property type="entry name" value="FTSK"/>
    <property type="match status" value="1"/>
</dbReference>
<feature type="compositionally biased region" description="Basic and acidic residues" evidence="9">
    <location>
        <begin position="362"/>
        <end position="382"/>
    </location>
</feature>
<evidence type="ECO:0000256" key="3">
    <source>
        <dbReference type="ARBA" id="ARBA00022741"/>
    </source>
</evidence>
<evidence type="ECO:0000256" key="10">
    <source>
        <dbReference type="SAM" id="Phobius"/>
    </source>
</evidence>
<dbReference type="SUPFAM" id="SSF52540">
    <property type="entry name" value="P-loop containing nucleoside triphosphate hydrolases"/>
    <property type="match status" value="1"/>
</dbReference>
<dbReference type="InterPro" id="IPR002543">
    <property type="entry name" value="FtsK_dom"/>
</dbReference>
<feature type="transmembrane region" description="Helical" evidence="10">
    <location>
        <begin position="20"/>
        <end position="38"/>
    </location>
</feature>
<dbReference type="Gene3D" id="3.30.980.40">
    <property type="match status" value="1"/>
</dbReference>
<dbReference type="GO" id="GO:0016020">
    <property type="term" value="C:membrane"/>
    <property type="evidence" value="ECO:0007669"/>
    <property type="project" value="UniProtKB-SubCell"/>
</dbReference>
<comment type="similarity">
    <text evidence="2">Belongs to the FtsK/SpoIIIE/SftA family.</text>
</comment>
<evidence type="ECO:0000256" key="5">
    <source>
        <dbReference type="ARBA" id="ARBA00022840"/>
    </source>
</evidence>
<keyword evidence="6" id="KW-0238">DNA-binding</keyword>
<sequence length="902" mass="101223">MAKTHSNNKQNKNIYKNFNIQYFLIGLILCFMTFIAFFQWGFLGTIYCNFFRLFVGENYPLLLLVLLFAGIWMVLRGQLPIISWRHLLGGGLVFIALSTLSHFNEFAKQEPLTEDILSLTFDIFKNEFLTGQQRISLGGGMLGALFYKTFGYLFGQWGTYLFSAVVFFLGLFILTRIKITEVYQACRILFSQIGGNLQQVSSKVSEISVKNKQAYQEKMERQVIDAETTELKQAPRPAKQNSSLLDRWRSFIDREFNLSMDHSPAETDQEDDDQTYQPAFEETQPYPTETFQASDQMSPWARQRHADQMSDVVLDLDYFDQLSAEQSVSQNTTTNTDANVSDSPIAESSTQSQADEQSVFVSEKKDIINKSEADTMDVKPEPSDESLLQQAGHWQDQAHQRQNLTDDQLENELAAEDQPTTTKGLKKAKTKDQAYQLPGKDLLTQRPPVDQSEEYQKINQNIKKLEQTFQSFGVDARVVKANLGPAVTKYEIEPAIGVKVSKIVSLTDDIALALAARDIRMEAPIPGKSLIGIEVPNSQISPVSFNEIVDAALSSDNLLEVPLGRDVAGAISTADLSKMPHLLIAGSTGSGKSVGMNVIICSLLMKAYPEEVKFLMVDPKKVELTMYNEIPHLLAPVVTNPRKAAKALNQVVEEMERRYERFAETNVRNQESYNEYIEKLNQTEGTGYAKMPKIVVFIDELADLMLVAGNEVENAIIRLAQMARAAGIHMIIATQRPSVDVITGIIKANIPSRLAFAVTSGTDSRTILDANGAEKLLGKGDMLFQPMSLNKPIRVQGAYISDAEVERITNFIKDQREAEYDEEMIISDEKMDAIEASEDEYFEDAVELIKDQETVSISQLQRKFRIGYNRAARLIDDLEALGYIGPADGSKPRQVYLNDFSS</sequence>
<evidence type="ECO:0000256" key="2">
    <source>
        <dbReference type="ARBA" id="ARBA00006474"/>
    </source>
</evidence>
<dbReference type="AlphaFoldDB" id="A0A1H8ZPR9"/>
<evidence type="ECO:0000256" key="6">
    <source>
        <dbReference type="ARBA" id="ARBA00023125"/>
    </source>
</evidence>
<evidence type="ECO:0000259" key="11">
    <source>
        <dbReference type="PROSITE" id="PS50901"/>
    </source>
</evidence>
<dbReference type="InterPro" id="IPR036390">
    <property type="entry name" value="WH_DNA-bd_sf"/>
</dbReference>
<dbReference type="STRING" id="89093.SAMN04488558_101298"/>
<evidence type="ECO:0000256" key="7">
    <source>
        <dbReference type="ARBA" id="ARBA00025923"/>
    </source>
</evidence>
<evidence type="ECO:0000256" key="9">
    <source>
        <dbReference type="SAM" id="MobiDB-lite"/>
    </source>
</evidence>
<name>A0A1H8ZPR9_9LACT</name>
<feature type="compositionally biased region" description="Polar residues" evidence="9">
    <location>
        <begin position="285"/>
        <end position="297"/>
    </location>
</feature>
<evidence type="ECO:0000256" key="8">
    <source>
        <dbReference type="PROSITE-ProRule" id="PRU00289"/>
    </source>
</evidence>
<dbReference type="GO" id="GO:0007059">
    <property type="term" value="P:chromosome segregation"/>
    <property type="evidence" value="ECO:0007669"/>
    <property type="project" value="UniProtKB-KW"/>
</dbReference>
<keyword evidence="4" id="KW-0159">Chromosome partition</keyword>
<evidence type="ECO:0000313" key="13">
    <source>
        <dbReference type="Proteomes" id="UP000198833"/>
    </source>
</evidence>
<dbReference type="Gene3D" id="1.10.10.10">
    <property type="entry name" value="Winged helix-like DNA-binding domain superfamily/Winged helix DNA-binding domain"/>
    <property type="match status" value="1"/>
</dbReference>
<evidence type="ECO:0000313" key="12">
    <source>
        <dbReference type="EMBL" id="SEP66430.1"/>
    </source>
</evidence>
<feature type="region of interest" description="Disordered" evidence="9">
    <location>
        <begin position="327"/>
        <end position="401"/>
    </location>
</feature>
<dbReference type="InterPro" id="IPR041027">
    <property type="entry name" value="FtsK_alpha"/>
</dbReference>
<protein>
    <submittedName>
        <fullName evidence="12">DNA segregation ATPase FtsK/SpoIIIE</fullName>
    </submittedName>
</protein>
<dbReference type="InterPro" id="IPR027417">
    <property type="entry name" value="P-loop_NTPase"/>
</dbReference>
<keyword evidence="3 8" id="KW-0547">Nucleotide-binding</keyword>
<dbReference type="Proteomes" id="UP000198833">
    <property type="component" value="Unassembled WGS sequence"/>
</dbReference>
<feature type="binding site" evidence="8">
    <location>
        <begin position="586"/>
        <end position="593"/>
    </location>
    <ligand>
        <name>ATP</name>
        <dbReference type="ChEBI" id="CHEBI:30616"/>
    </ligand>
</feature>
<dbReference type="SUPFAM" id="SSF46785">
    <property type="entry name" value="Winged helix' DNA-binding domain"/>
    <property type="match status" value="1"/>
</dbReference>
<proteinExistence type="inferred from homology"/>
<evidence type="ECO:0000256" key="1">
    <source>
        <dbReference type="ARBA" id="ARBA00004141"/>
    </source>
</evidence>
<keyword evidence="10" id="KW-0472">Membrane</keyword>
<dbReference type="EMBL" id="FOEN01000001">
    <property type="protein sequence ID" value="SEP66430.1"/>
    <property type="molecule type" value="Genomic_DNA"/>
</dbReference>
<feature type="transmembrane region" description="Helical" evidence="10">
    <location>
        <begin position="58"/>
        <end position="75"/>
    </location>
</feature>
<comment type="subunit">
    <text evidence="7">Homohexamer. Forms a ring that surrounds DNA.</text>
</comment>
<dbReference type="Gene3D" id="3.40.50.300">
    <property type="entry name" value="P-loop containing nucleotide triphosphate hydrolases"/>
    <property type="match status" value="1"/>
</dbReference>
<dbReference type="Pfam" id="PF17854">
    <property type="entry name" value="FtsK_alpha"/>
    <property type="match status" value="1"/>
</dbReference>
<dbReference type="GO" id="GO:0005524">
    <property type="term" value="F:ATP binding"/>
    <property type="evidence" value="ECO:0007669"/>
    <property type="project" value="UniProtKB-UniRule"/>
</dbReference>
<dbReference type="CDD" id="cd01127">
    <property type="entry name" value="TrwB_TraG_TraD_VirD4"/>
    <property type="match status" value="1"/>
</dbReference>
<dbReference type="InterPro" id="IPR050206">
    <property type="entry name" value="FtsK/SpoIIIE/SftA"/>
</dbReference>
<keyword evidence="5 8" id="KW-0067">ATP-binding</keyword>
<feature type="domain" description="FtsK" evidence="11">
    <location>
        <begin position="568"/>
        <end position="765"/>
    </location>
</feature>
<dbReference type="PANTHER" id="PTHR22683">
    <property type="entry name" value="SPORULATION PROTEIN RELATED"/>
    <property type="match status" value="1"/>
</dbReference>
<gene>
    <name evidence="12" type="ORF">SAMN04488558_101298</name>
</gene>
<organism evidence="12 13">
    <name type="scientific">Ignavigranum ruoffiae</name>
    <dbReference type="NCBI Taxonomy" id="89093"/>
    <lineage>
        <taxon>Bacteria</taxon>
        <taxon>Bacillati</taxon>
        <taxon>Bacillota</taxon>
        <taxon>Bacilli</taxon>
        <taxon>Lactobacillales</taxon>
        <taxon>Aerococcaceae</taxon>
        <taxon>Ignavigranum</taxon>
    </lineage>
</organism>
<dbReference type="GO" id="GO:0003677">
    <property type="term" value="F:DNA binding"/>
    <property type="evidence" value="ECO:0007669"/>
    <property type="project" value="UniProtKB-KW"/>
</dbReference>
<comment type="subcellular location">
    <subcellularLocation>
        <location evidence="1">Membrane</location>
        <topology evidence="1">Multi-pass membrane protein</topology>
    </subcellularLocation>
</comment>
<dbReference type="Pfam" id="PF09397">
    <property type="entry name" value="FtsK_gamma"/>
    <property type="match status" value="1"/>
</dbReference>
<dbReference type="RefSeq" id="WP_412457627.1">
    <property type="nucleotide sequence ID" value="NZ_FOEN01000001.1"/>
</dbReference>
<feature type="transmembrane region" description="Helical" evidence="10">
    <location>
        <begin position="150"/>
        <end position="174"/>
    </location>
</feature>
<keyword evidence="13" id="KW-1185">Reference proteome</keyword>
<reference evidence="12 13" key="1">
    <citation type="submission" date="2016-10" db="EMBL/GenBank/DDBJ databases">
        <authorList>
            <person name="de Groot N.N."/>
        </authorList>
    </citation>
    <scope>NUCLEOTIDE SEQUENCE [LARGE SCALE GENOMIC DNA]</scope>
    <source>
        <strain evidence="12 13">DSM 15695</strain>
    </source>
</reference>
<dbReference type="Pfam" id="PF01580">
    <property type="entry name" value="FtsK_SpoIIIE"/>
    <property type="match status" value="1"/>
</dbReference>
<dbReference type="PANTHER" id="PTHR22683:SF41">
    <property type="entry name" value="DNA TRANSLOCASE FTSK"/>
    <property type="match status" value="1"/>
</dbReference>